<comment type="caution">
    <text evidence="2">The sequence shown here is derived from an EMBL/GenBank/DDBJ whole genome shotgun (WGS) entry which is preliminary data.</text>
</comment>
<dbReference type="Proteomes" id="UP001595075">
    <property type="component" value="Unassembled WGS sequence"/>
</dbReference>
<dbReference type="EMBL" id="JAZHXI010000005">
    <property type="protein sequence ID" value="KAL2071216.1"/>
    <property type="molecule type" value="Genomic_DNA"/>
</dbReference>
<feature type="chain" id="PRO_5047525669" evidence="1">
    <location>
        <begin position="25"/>
        <end position="183"/>
    </location>
</feature>
<evidence type="ECO:0000256" key="1">
    <source>
        <dbReference type="SAM" id="SignalP"/>
    </source>
</evidence>
<name>A0ABR4CML1_9HELO</name>
<evidence type="ECO:0000313" key="3">
    <source>
        <dbReference type="Proteomes" id="UP001595075"/>
    </source>
</evidence>
<keyword evidence="1" id="KW-0732">Signal</keyword>
<gene>
    <name evidence="2" type="ORF">VTL71DRAFT_12451</name>
</gene>
<keyword evidence="3" id="KW-1185">Reference proteome</keyword>
<reference evidence="2 3" key="1">
    <citation type="journal article" date="2024" name="Commun. Biol.">
        <title>Comparative genomic analysis of thermophilic fungi reveals convergent evolutionary adaptations and gene losses.</title>
        <authorList>
            <person name="Steindorff A.S."/>
            <person name="Aguilar-Pontes M.V."/>
            <person name="Robinson A.J."/>
            <person name="Andreopoulos B."/>
            <person name="LaButti K."/>
            <person name="Kuo A."/>
            <person name="Mondo S."/>
            <person name="Riley R."/>
            <person name="Otillar R."/>
            <person name="Haridas S."/>
            <person name="Lipzen A."/>
            <person name="Grimwood J."/>
            <person name="Schmutz J."/>
            <person name="Clum A."/>
            <person name="Reid I.D."/>
            <person name="Moisan M.C."/>
            <person name="Butler G."/>
            <person name="Nguyen T.T.M."/>
            <person name="Dewar K."/>
            <person name="Conant G."/>
            <person name="Drula E."/>
            <person name="Henrissat B."/>
            <person name="Hansel C."/>
            <person name="Singer S."/>
            <person name="Hutchinson M.I."/>
            <person name="de Vries R.P."/>
            <person name="Natvig D.O."/>
            <person name="Powell A.J."/>
            <person name="Tsang A."/>
            <person name="Grigoriev I.V."/>
        </authorList>
    </citation>
    <scope>NUCLEOTIDE SEQUENCE [LARGE SCALE GENOMIC DNA]</scope>
    <source>
        <strain evidence="2 3">CBS 494.80</strain>
    </source>
</reference>
<protein>
    <submittedName>
        <fullName evidence="2">Uncharacterized protein</fullName>
    </submittedName>
</protein>
<feature type="signal peptide" evidence="1">
    <location>
        <begin position="1"/>
        <end position="24"/>
    </location>
</feature>
<accession>A0ABR4CML1</accession>
<proteinExistence type="predicted"/>
<sequence>MQFPSTAIFLASLSAGLFAQSTLALVSPTSTLKNVKFEAPAQSTAVQTNTFAQCKWGECCYVNPNGPAACPPQLWKVSLTSRFCQISICPFPCNNPKVSLYYRRSGVPHGAAASLSCLVPTRCDKCDDTLSTGIQSEDSASTPTVSPSSIPRSLLDLHSIPNAESSGYASQELNGKSGIDGRI</sequence>
<evidence type="ECO:0000313" key="2">
    <source>
        <dbReference type="EMBL" id="KAL2071216.1"/>
    </source>
</evidence>
<organism evidence="2 3">
    <name type="scientific">Oculimacula yallundae</name>
    <dbReference type="NCBI Taxonomy" id="86028"/>
    <lineage>
        <taxon>Eukaryota</taxon>
        <taxon>Fungi</taxon>
        <taxon>Dikarya</taxon>
        <taxon>Ascomycota</taxon>
        <taxon>Pezizomycotina</taxon>
        <taxon>Leotiomycetes</taxon>
        <taxon>Helotiales</taxon>
        <taxon>Ploettnerulaceae</taxon>
        <taxon>Oculimacula</taxon>
    </lineage>
</organism>